<dbReference type="InterPro" id="IPR044294">
    <property type="entry name" value="Lipase-like"/>
</dbReference>
<dbReference type="PANTHER" id="PTHR12482">
    <property type="entry name" value="LIPASE ROG1-RELATED-RELATED"/>
    <property type="match status" value="1"/>
</dbReference>
<dbReference type="AlphaFoldDB" id="A0AAW1Q4P9"/>
<dbReference type="EMBL" id="JALJOR010000006">
    <property type="protein sequence ID" value="KAK9815810.1"/>
    <property type="molecule type" value="Genomic_DNA"/>
</dbReference>
<feature type="region of interest" description="Disordered" evidence="1">
    <location>
        <begin position="110"/>
        <end position="185"/>
    </location>
</feature>
<evidence type="ECO:0000256" key="1">
    <source>
        <dbReference type="SAM" id="MobiDB-lite"/>
    </source>
</evidence>
<dbReference type="SUPFAM" id="SSF53474">
    <property type="entry name" value="alpha/beta-Hydrolases"/>
    <property type="match status" value="1"/>
</dbReference>
<dbReference type="InterPro" id="IPR007751">
    <property type="entry name" value="DUF676_lipase-like"/>
</dbReference>
<feature type="compositionally biased region" description="Basic and acidic residues" evidence="1">
    <location>
        <begin position="146"/>
        <end position="164"/>
    </location>
</feature>
<evidence type="ECO:0000313" key="4">
    <source>
        <dbReference type="Proteomes" id="UP001489004"/>
    </source>
</evidence>
<comment type="caution">
    <text evidence="3">The sequence shown here is derived from an EMBL/GenBank/DDBJ whole genome shotgun (WGS) entry which is preliminary data.</text>
</comment>
<dbReference type="InterPro" id="IPR029058">
    <property type="entry name" value="AB_hydrolase_fold"/>
</dbReference>
<evidence type="ECO:0000313" key="3">
    <source>
        <dbReference type="EMBL" id="KAK9815810.1"/>
    </source>
</evidence>
<feature type="region of interest" description="Disordered" evidence="1">
    <location>
        <begin position="64"/>
        <end position="98"/>
    </location>
</feature>
<feature type="compositionally biased region" description="Polar residues" evidence="1">
    <location>
        <begin position="111"/>
        <end position="125"/>
    </location>
</feature>
<keyword evidence="4" id="KW-1185">Reference proteome</keyword>
<feature type="region of interest" description="Disordered" evidence="1">
    <location>
        <begin position="1"/>
        <end position="31"/>
    </location>
</feature>
<organism evidence="3 4">
    <name type="scientific">[Myrmecia] bisecta</name>
    <dbReference type="NCBI Taxonomy" id="41462"/>
    <lineage>
        <taxon>Eukaryota</taxon>
        <taxon>Viridiplantae</taxon>
        <taxon>Chlorophyta</taxon>
        <taxon>core chlorophytes</taxon>
        <taxon>Trebouxiophyceae</taxon>
        <taxon>Trebouxiales</taxon>
        <taxon>Trebouxiaceae</taxon>
        <taxon>Myrmecia</taxon>
    </lineage>
</organism>
<evidence type="ECO:0000259" key="2">
    <source>
        <dbReference type="Pfam" id="PF05057"/>
    </source>
</evidence>
<dbReference type="Proteomes" id="UP001489004">
    <property type="component" value="Unassembled WGS sequence"/>
</dbReference>
<dbReference type="Pfam" id="PF05057">
    <property type="entry name" value="DUF676"/>
    <property type="match status" value="1"/>
</dbReference>
<reference evidence="3 4" key="1">
    <citation type="journal article" date="2024" name="Nat. Commun.">
        <title>Phylogenomics reveals the evolutionary origins of lichenization in chlorophyte algae.</title>
        <authorList>
            <person name="Puginier C."/>
            <person name="Libourel C."/>
            <person name="Otte J."/>
            <person name="Skaloud P."/>
            <person name="Haon M."/>
            <person name="Grisel S."/>
            <person name="Petersen M."/>
            <person name="Berrin J.G."/>
            <person name="Delaux P.M."/>
            <person name="Dal Grande F."/>
            <person name="Keller J."/>
        </authorList>
    </citation>
    <scope>NUCLEOTIDE SEQUENCE [LARGE SCALE GENOMIC DNA]</scope>
    <source>
        <strain evidence="3 4">SAG 2043</strain>
    </source>
</reference>
<sequence length="560" mass="60419">MHAKLHDMRPAALNPPEASSTPAAAASASYPLGGVVRTGSIELDRIKPYSSFTPVTARCAAVQQARGSLERGPTLTEVSTKHQTAGNGTSVQQSSAVSANDISVQVRHEISSVTPAVSSGTTPKRQSNEEPRTRAASARGTPASHDLPREGARRNTRPSRELARDSVAPRGSQSPQGSECGTPERLRRWASCLGASGSGRTSGEAAAPELPPVHVHVVVLVHGFQGSATDLRLIRNHIQVMAPGAICLMCKSNEGLTLDGFEAMGRRVAGEVAAFLQRLQTPVPAKGRPRKVLEKLTFIGHSIGNLTIRAALTEAEMQPFLPQLWLFLSISGPHLGYLCSSNRLFCSGLWLLKSFQQGCTLQQLSFNDAPLLRDCFLYKLAQHSGLALFRWVVLVASPQDQYVPLPSARVQHLPISYGRSEPGADARSADVSPLASCLPTSDLGGRGLDRSHRLGGAMVGSQSSGNLSSLAAGFHEAHLHQDVAVRGKREQVYAEMLDALVVDVEKARGTQLLRVDVDFPLKRWHSISNAVGRTAHIEFIETDVYTRFLLWAVLRRRQLL</sequence>
<feature type="domain" description="DUF676" evidence="2">
    <location>
        <begin position="215"/>
        <end position="407"/>
    </location>
</feature>
<feature type="compositionally biased region" description="Polar residues" evidence="1">
    <location>
        <begin position="76"/>
        <end position="98"/>
    </location>
</feature>
<proteinExistence type="predicted"/>
<feature type="compositionally biased region" description="Low complexity" evidence="1">
    <location>
        <begin position="15"/>
        <end position="31"/>
    </location>
</feature>
<gene>
    <name evidence="3" type="ORF">WJX72_009932</name>
</gene>
<accession>A0AAW1Q4P9</accession>
<name>A0AAW1Q4P9_9CHLO</name>
<dbReference type="Gene3D" id="3.40.50.1820">
    <property type="entry name" value="alpha/beta hydrolase"/>
    <property type="match status" value="1"/>
</dbReference>
<protein>
    <recommendedName>
        <fullName evidence="2">DUF676 domain-containing protein</fullName>
    </recommendedName>
</protein>